<dbReference type="InterPro" id="IPR036291">
    <property type="entry name" value="NAD(P)-bd_dom_sf"/>
</dbReference>
<evidence type="ECO:0000256" key="2">
    <source>
        <dbReference type="ARBA" id="ARBA00008178"/>
    </source>
</evidence>
<evidence type="ECO:0000256" key="3">
    <source>
        <dbReference type="ARBA" id="ARBA00011990"/>
    </source>
</evidence>
<dbReference type="PANTHER" id="PTHR43000">
    <property type="entry name" value="DTDP-D-GLUCOSE 4,6-DEHYDRATASE-RELATED"/>
    <property type="match status" value="1"/>
</dbReference>
<dbReference type="PROSITE" id="PS51257">
    <property type="entry name" value="PROKAR_LIPOPROTEIN"/>
    <property type="match status" value="1"/>
</dbReference>
<protein>
    <recommendedName>
        <fullName evidence="4">dTDP-D-glucose 4,6-dehydratase</fullName>
        <ecNumber evidence="3">4.2.1.46</ecNumber>
    </recommendedName>
</protein>
<dbReference type="GO" id="GO:0009225">
    <property type="term" value="P:nucleotide-sugar metabolic process"/>
    <property type="evidence" value="ECO:0007669"/>
    <property type="project" value="UniProtKB-ARBA"/>
</dbReference>
<evidence type="ECO:0000256" key="4">
    <source>
        <dbReference type="ARBA" id="ARBA00067702"/>
    </source>
</evidence>
<comment type="similarity">
    <text evidence="2">Belongs to the NAD(P)-dependent epimerase/dehydratase family. dTDP-glucose dehydratase subfamily.</text>
</comment>
<dbReference type="Proteomes" id="UP000580250">
    <property type="component" value="Unassembled WGS sequence"/>
</dbReference>
<reference evidence="6 7" key="1">
    <citation type="submission" date="2020-08" db="EMBL/GenBank/DDBJ databases">
        <authorList>
            <person name="Koutsovoulos G."/>
            <person name="Danchin GJ E."/>
        </authorList>
    </citation>
    <scope>NUCLEOTIDE SEQUENCE [LARGE SCALE GENOMIC DNA]</scope>
</reference>
<feature type="domain" description="NAD(P)-binding" evidence="5">
    <location>
        <begin position="19"/>
        <end position="329"/>
    </location>
</feature>
<dbReference type="AlphaFoldDB" id="A0A6V7TVL6"/>
<name>A0A6V7TVL6_MELEN</name>
<dbReference type="OrthoDB" id="16464at2759"/>
<dbReference type="GO" id="GO:0008460">
    <property type="term" value="F:dTDP-glucose 4,6-dehydratase activity"/>
    <property type="evidence" value="ECO:0007669"/>
    <property type="project" value="UniProtKB-EC"/>
</dbReference>
<organism evidence="6 7">
    <name type="scientific">Meloidogyne enterolobii</name>
    <name type="common">Root-knot nematode worm</name>
    <name type="synonym">Meloidogyne mayaguensis</name>
    <dbReference type="NCBI Taxonomy" id="390850"/>
    <lineage>
        <taxon>Eukaryota</taxon>
        <taxon>Metazoa</taxon>
        <taxon>Ecdysozoa</taxon>
        <taxon>Nematoda</taxon>
        <taxon>Chromadorea</taxon>
        <taxon>Rhabditida</taxon>
        <taxon>Tylenchina</taxon>
        <taxon>Tylenchomorpha</taxon>
        <taxon>Tylenchoidea</taxon>
        <taxon>Meloidogynidae</taxon>
        <taxon>Meloidogyninae</taxon>
        <taxon>Meloidogyne</taxon>
    </lineage>
</organism>
<dbReference type="Gene3D" id="3.90.25.10">
    <property type="entry name" value="UDP-galactose 4-epimerase, domain 1"/>
    <property type="match status" value="1"/>
</dbReference>
<dbReference type="EMBL" id="CAJEWN010000015">
    <property type="protein sequence ID" value="CAD2134489.1"/>
    <property type="molecule type" value="Genomic_DNA"/>
</dbReference>
<dbReference type="EC" id="4.2.1.46" evidence="3"/>
<evidence type="ECO:0000313" key="6">
    <source>
        <dbReference type="EMBL" id="CAD2134489.1"/>
    </source>
</evidence>
<comment type="caution">
    <text evidence="6">The sequence shown here is derived from an EMBL/GenBank/DDBJ whole genome shotgun (WGS) entry which is preliminary data.</text>
</comment>
<sequence length="641" mass="72739">MLPIGPKNQENHYNPSNILITGGCGFIGSNFLNYIFDKWPNSKFVNVDKLILNSDCNYVDSKIRNSDRYKCVLTDIKNTKILESVLVENEIDTIIHFASDCTSIRCYLQPEEAIANNVIAFLEFLELIRIYGKVKKFVHISTDEVYGDSELGSEANPKTEKEPLLPGNPYAATKAISEYYVHLYQQLYGLPLCTLRINNIYGPNQWDVKLVPRFIEIARKGGKFPVQGSGEQLRSWLYVDDASEGIRLAVEKGGIGEIYNLGTYVELNVKQVADRVQAEVNRQVGVQGEVEFEKIQDRPYNDQRYLIDYTKAKEELGWEPKMSFEEGLSLVVTSHLRTKAKPEQKLSVIIYGGKGWVGLQVQQVLEEKSIPYVLAKCKIGIDSEEKVIKELLQLRGTHVLCCTGRTHGGNYKTIEYLEGGPEKDFENIRDNLYCPLALAIICKKLGLHYSYIGTGYLFAYDEGRHKVGGVPFSEKDLPTFFGNSYSVVKGFTDRMIQRLNYQECLNARITLPLNFDLENDRNLLSKIIKYRQIFDIPVSITIMPDCLPALIQLMIKRHTGTVNLVNPVPISLATILDLYREHFDSSLPEFERISPESELGQQLYATKGNCALDTTLLESLCPVKSSYESLIENFKKMKKSI</sequence>
<evidence type="ECO:0000259" key="5">
    <source>
        <dbReference type="Pfam" id="PF16363"/>
    </source>
</evidence>
<dbReference type="FunFam" id="3.40.50.720:FF:000304">
    <property type="entry name" value="UDP-glucose 4,6-dehydratase"/>
    <property type="match status" value="1"/>
</dbReference>
<evidence type="ECO:0000313" key="7">
    <source>
        <dbReference type="Proteomes" id="UP000580250"/>
    </source>
</evidence>
<evidence type="ECO:0000256" key="1">
    <source>
        <dbReference type="ARBA" id="ARBA00001539"/>
    </source>
</evidence>
<proteinExistence type="inferred from homology"/>
<dbReference type="Gene3D" id="3.40.50.720">
    <property type="entry name" value="NAD(P)-binding Rossmann-like Domain"/>
    <property type="match status" value="2"/>
</dbReference>
<dbReference type="SUPFAM" id="SSF51735">
    <property type="entry name" value="NAD(P)-binding Rossmann-fold domains"/>
    <property type="match status" value="2"/>
</dbReference>
<gene>
    <name evidence="6" type="ORF">MENT_LOCUS4399</name>
</gene>
<accession>A0A6V7TVL6</accession>
<dbReference type="Pfam" id="PF16363">
    <property type="entry name" value="GDP_Man_Dehyd"/>
    <property type="match status" value="1"/>
</dbReference>
<dbReference type="InterPro" id="IPR016040">
    <property type="entry name" value="NAD(P)-bd_dom"/>
</dbReference>
<comment type="catalytic activity">
    <reaction evidence="1">
        <text>dTDP-alpha-D-glucose = dTDP-4-dehydro-6-deoxy-alpha-D-glucose + H2O</text>
        <dbReference type="Rhea" id="RHEA:17221"/>
        <dbReference type="ChEBI" id="CHEBI:15377"/>
        <dbReference type="ChEBI" id="CHEBI:57477"/>
        <dbReference type="ChEBI" id="CHEBI:57649"/>
        <dbReference type="EC" id="4.2.1.46"/>
    </reaction>
</comment>